<dbReference type="Pfam" id="PF13432">
    <property type="entry name" value="TPR_16"/>
    <property type="match status" value="1"/>
</dbReference>
<dbReference type="InterPro" id="IPR051685">
    <property type="entry name" value="Ycf3/AcsC/BcsC/TPR_MFPF"/>
</dbReference>
<protein>
    <submittedName>
        <fullName evidence="7">Tetratricopeptide repeat protein</fullName>
    </submittedName>
</protein>
<dbReference type="Gene3D" id="1.25.40.10">
    <property type="entry name" value="Tetratricopeptide repeat domain"/>
    <property type="match status" value="1"/>
</dbReference>
<name>A0ABX7M0W9_9RHOO</name>
<dbReference type="SUPFAM" id="SSF48452">
    <property type="entry name" value="TPR-like"/>
    <property type="match status" value="1"/>
</dbReference>
<organism evidence="7 8">
    <name type="scientific">Niveibacterium microcysteis</name>
    <dbReference type="NCBI Taxonomy" id="2811415"/>
    <lineage>
        <taxon>Bacteria</taxon>
        <taxon>Pseudomonadati</taxon>
        <taxon>Pseudomonadota</taxon>
        <taxon>Betaproteobacteria</taxon>
        <taxon>Rhodocyclales</taxon>
        <taxon>Rhodocyclaceae</taxon>
        <taxon>Niveibacterium</taxon>
    </lineage>
</organism>
<dbReference type="RefSeq" id="WP_206252942.1">
    <property type="nucleotide sequence ID" value="NZ_CP071060.1"/>
</dbReference>
<dbReference type="Pfam" id="PF24125">
    <property type="entry name" value="Cds6_C"/>
    <property type="match status" value="1"/>
</dbReference>
<evidence type="ECO:0000256" key="2">
    <source>
        <dbReference type="ARBA" id="ARBA00022803"/>
    </source>
</evidence>
<sequence>MTFRPFRTTLNALAAAMLLACALPAAAEPTLTEVQAHMKQGQLPAALEKVDQILAVRPKDAQARFTKGVILTEMNRLNDAAVVYQKLSEDYPELPEPYNNLAVIYASQRQYEKAKAALELAIRTHPAYATAHENLGDVYAKLASQAYDKALQLDSANTQAQTKLAMIRDLMGGTTRNARTAPTTSKPVQVAAASPAPVATAPVATAQAKPTPPVAKAPEPAPKPVEAPAKPAPVAKVEAPKPAATPAPVAAAKTEPPAAKKPAANDKAEADIRKMVNNWASAWSRKDVKGYLSHYARDFKTPGGVPRKAWESERESRLTKPGPISVSADNLVIRLSDDEATVRFRQSYDSANLKSAATKTLVLVHRDGRWQIQQERVGG</sequence>
<gene>
    <name evidence="7" type="ORF">JY500_12890</name>
</gene>
<evidence type="ECO:0000256" key="1">
    <source>
        <dbReference type="ARBA" id="ARBA00022737"/>
    </source>
</evidence>
<dbReference type="EMBL" id="CP071060">
    <property type="protein sequence ID" value="QSI75405.1"/>
    <property type="molecule type" value="Genomic_DNA"/>
</dbReference>
<evidence type="ECO:0000256" key="3">
    <source>
        <dbReference type="PROSITE-ProRule" id="PRU00339"/>
    </source>
</evidence>
<keyword evidence="1" id="KW-0677">Repeat</keyword>
<feature type="domain" description="Cds6 C-terminal" evidence="6">
    <location>
        <begin position="272"/>
        <end position="375"/>
    </location>
</feature>
<dbReference type="SUPFAM" id="SSF54427">
    <property type="entry name" value="NTF2-like"/>
    <property type="match status" value="1"/>
</dbReference>
<dbReference type="PANTHER" id="PTHR44943">
    <property type="entry name" value="CELLULOSE SYNTHASE OPERON PROTEIN C"/>
    <property type="match status" value="1"/>
</dbReference>
<dbReference type="Proteomes" id="UP000663570">
    <property type="component" value="Chromosome"/>
</dbReference>
<keyword evidence="8" id="KW-1185">Reference proteome</keyword>
<feature type="chain" id="PRO_5046130396" evidence="5">
    <location>
        <begin position="28"/>
        <end position="379"/>
    </location>
</feature>
<feature type="signal peptide" evidence="5">
    <location>
        <begin position="1"/>
        <end position="27"/>
    </location>
</feature>
<dbReference type="InterPro" id="IPR019734">
    <property type="entry name" value="TPR_rpt"/>
</dbReference>
<dbReference type="SMART" id="SM00028">
    <property type="entry name" value="TPR"/>
    <property type="match status" value="4"/>
</dbReference>
<feature type="region of interest" description="Disordered" evidence="4">
    <location>
        <begin position="303"/>
        <end position="322"/>
    </location>
</feature>
<dbReference type="InterPro" id="IPR011990">
    <property type="entry name" value="TPR-like_helical_dom_sf"/>
</dbReference>
<reference evidence="7 8" key="1">
    <citation type="submission" date="2021-02" db="EMBL/GenBank/DDBJ databases">
        <title>Niveibacterium changnyeongensis HC41.</title>
        <authorList>
            <person name="Kang M."/>
        </authorList>
    </citation>
    <scope>NUCLEOTIDE SEQUENCE [LARGE SCALE GENOMIC DNA]</scope>
    <source>
        <strain evidence="7 8">HC41</strain>
    </source>
</reference>
<proteinExistence type="predicted"/>
<feature type="repeat" description="TPR" evidence="3">
    <location>
        <begin position="95"/>
        <end position="128"/>
    </location>
</feature>
<dbReference type="PANTHER" id="PTHR44943:SF8">
    <property type="entry name" value="TPR REPEAT-CONTAINING PROTEIN MJ0263"/>
    <property type="match status" value="1"/>
</dbReference>
<dbReference type="PROSITE" id="PS51257">
    <property type="entry name" value="PROKAR_LIPOPROTEIN"/>
    <property type="match status" value="1"/>
</dbReference>
<evidence type="ECO:0000256" key="5">
    <source>
        <dbReference type="SAM" id="SignalP"/>
    </source>
</evidence>
<feature type="compositionally biased region" description="Low complexity" evidence="4">
    <location>
        <begin position="226"/>
        <end position="262"/>
    </location>
</feature>
<feature type="compositionally biased region" description="Pro residues" evidence="4">
    <location>
        <begin position="210"/>
        <end position="225"/>
    </location>
</feature>
<evidence type="ECO:0000259" key="6">
    <source>
        <dbReference type="Pfam" id="PF24125"/>
    </source>
</evidence>
<keyword evidence="2 3" id="KW-0802">TPR repeat</keyword>
<accession>A0ABX7M0W9</accession>
<dbReference type="Pfam" id="PF13181">
    <property type="entry name" value="TPR_8"/>
    <property type="match status" value="1"/>
</dbReference>
<dbReference type="InterPro" id="IPR056203">
    <property type="entry name" value="Cds6_C"/>
</dbReference>
<evidence type="ECO:0000313" key="7">
    <source>
        <dbReference type="EMBL" id="QSI75405.1"/>
    </source>
</evidence>
<dbReference type="InterPro" id="IPR032710">
    <property type="entry name" value="NTF2-like_dom_sf"/>
</dbReference>
<evidence type="ECO:0000313" key="8">
    <source>
        <dbReference type="Proteomes" id="UP000663570"/>
    </source>
</evidence>
<feature type="compositionally biased region" description="Basic and acidic residues" evidence="4">
    <location>
        <begin position="308"/>
        <end position="318"/>
    </location>
</feature>
<dbReference type="PROSITE" id="PS50005">
    <property type="entry name" value="TPR"/>
    <property type="match status" value="1"/>
</dbReference>
<evidence type="ECO:0000256" key="4">
    <source>
        <dbReference type="SAM" id="MobiDB-lite"/>
    </source>
</evidence>
<keyword evidence="5" id="KW-0732">Signal</keyword>
<feature type="region of interest" description="Disordered" evidence="4">
    <location>
        <begin position="201"/>
        <end position="266"/>
    </location>
</feature>
<dbReference type="Gene3D" id="3.10.450.50">
    <property type="match status" value="1"/>
</dbReference>